<reference evidence="3 4" key="1">
    <citation type="submission" date="2020-07" db="EMBL/GenBank/DDBJ databases">
        <title>Sequencing the genomes of 1000 actinobacteria strains.</title>
        <authorList>
            <person name="Klenk H.-P."/>
        </authorList>
    </citation>
    <scope>NUCLEOTIDE SEQUENCE [LARGE SCALE GENOMIC DNA]</scope>
    <source>
        <strain evidence="3 4">DSM 21349</strain>
    </source>
</reference>
<accession>A0A7W3J164</accession>
<dbReference type="Proteomes" id="UP000580910">
    <property type="component" value="Unassembled WGS sequence"/>
</dbReference>
<dbReference type="EMBL" id="JACGXA010000001">
    <property type="protein sequence ID" value="MBA8804320.1"/>
    <property type="molecule type" value="Genomic_DNA"/>
</dbReference>
<sequence>MTDVLPHEADALRTLMERSLDDVHAAPDLLEPVRTRGRRLRRRRRAAGGALGLAAAVAITAVWLPATSGDDSPGIATDPPSPSSTGWWDSPADAMLIRLRSLLPDSVGVADVQLAPPDRAPGEPDVSTGWVRVVLKSSPDARGGLEVMLYPPTAFPTPGPGEPALEPSLRDRITCPGDLRSPDTCQELRDAGGRLYGRIVENRTGELVYREAAITVDGGLVYVAEANSTAEKWGAGTPVSADLPPLTMADLQAVAMGGWERG</sequence>
<organism evidence="3 4">
    <name type="scientific">Nocardioides ginsengisegetis</name>
    <dbReference type="NCBI Taxonomy" id="661491"/>
    <lineage>
        <taxon>Bacteria</taxon>
        <taxon>Bacillati</taxon>
        <taxon>Actinomycetota</taxon>
        <taxon>Actinomycetes</taxon>
        <taxon>Propionibacteriales</taxon>
        <taxon>Nocardioidaceae</taxon>
        <taxon>Nocardioides</taxon>
    </lineage>
</organism>
<comment type="caution">
    <text evidence="3">The sequence shown here is derived from an EMBL/GenBank/DDBJ whole genome shotgun (WGS) entry which is preliminary data.</text>
</comment>
<protein>
    <submittedName>
        <fullName evidence="3">Uncharacterized protein</fullName>
    </submittedName>
</protein>
<evidence type="ECO:0000256" key="1">
    <source>
        <dbReference type="SAM" id="MobiDB-lite"/>
    </source>
</evidence>
<evidence type="ECO:0000313" key="4">
    <source>
        <dbReference type="Proteomes" id="UP000580910"/>
    </source>
</evidence>
<evidence type="ECO:0000256" key="2">
    <source>
        <dbReference type="SAM" id="Phobius"/>
    </source>
</evidence>
<feature type="transmembrane region" description="Helical" evidence="2">
    <location>
        <begin position="46"/>
        <end position="66"/>
    </location>
</feature>
<keyword evidence="2" id="KW-1133">Transmembrane helix</keyword>
<keyword evidence="2" id="KW-0812">Transmembrane</keyword>
<proteinExistence type="predicted"/>
<dbReference type="RefSeq" id="WP_182539777.1">
    <property type="nucleotide sequence ID" value="NZ_JACGXA010000001.1"/>
</dbReference>
<name>A0A7W3J164_9ACTN</name>
<feature type="region of interest" description="Disordered" evidence="1">
    <location>
        <begin position="68"/>
        <end position="88"/>
    </location>
</feature>
<dbReference type="AlphaFoldDB" id="A0A7W3J164"/>
<keyword evidence="4" id="KW-1185">Reference proteome</keyword>
<keyword evidence="2" id="KW-0472">Membrane</keyword>
<evidence type="ECO:0000313" key="3">
    <source>
        <dbReference type="EMBL" id="MBA8804320.1"/>
    </source>
</evidence>
<gene>
    <name evidence="3" type="ORF">FB382_002611</name>
</gene>